<proteinExistence type="predicted"/>
<evidence type="ECO:0000313" key="2">
    <source>
        <dbReference type="EMBL" id="WZN44450.1"/>
    </source>
</evidence>
<evidence type="ECO:0008006" key="4">
    <source>
        <dbReference type="Google" id="ProtNLM"/>
    </source>
</evidence>
<evidence type="ECO:0000313" key="3">
    <source>
        <dbReference type="Proteomes" id="UP001449657"/>
    </source>
</evidence>
<feature type="chain" id="PRO_5046252990" description="SbsA Ig-like domain-containing protein" evidence="1">
    <location>
        <begin position="23"/>
        <end position="131"/>
    </location>
</feature>
<accession>A0ABZ2YZ91</accession>
<name>A0ABZ2YZ91_9BACT</name>
<dbReference type="RefSeq" id="WP_341839232.1">
    <property type="nucleotide sequence ID" value="NZ_CP149792.1"/>
</dbReference>
<dbReference type="Proteomes" id="UP001449657">
    <property type="component" value="Chromosome"/>
</dbReference>
<keyword evidence="3" id="KW-1185">Reference proteome</keyword>
<organism evidence="2 3">
    <name type="scientific">Chitinophaga caseinilytica</name>
    <dbReference type="NCBI Taxonomy" id="2267521"/>
    <lineage>
        <taxon>Bacteria</taxon>
        <taxon>Pseudomonadati</taxon>
        <taxon>Bacteroidota</taxon>
        <taxon>Chitinophagia</taxon>
        <taxon>Chitinophagales</taxon>
        <taxon>Chitinophagaceae</taxon>
        <taxon>Chitinophaga</taxon>
    </lineage>
</organism>
<sequence>MKKILTLSLALMCLSLSTISFAPAKASPIARKATMLDFPRGIEWQINYSSGLPMVALVWPAFSQGGLGPVPFTFMGVTQYINPTTTTSIYWAGTQYTLQPNVIYTMNIAGVIYSFKLGTTGSGWCVITGHT</sequence>
<evidence type="ECO:0000256" key="1">
    <source>
        <dbReference type="SAM" id="SignalP"/>
    </source>
</evidence>
<reference evidence="2 3" key="1">
    <citation type="submission" date="2024-03" db="EMBL/GenBank/DDBJ databases">
        <title>Chitinophaga caseinilytica sp. nov., a casein hydrolysing bacterium isolated from forest soil.</title>
        <authorList>
            <person name="Lee D.S."/>
            <person name="Han D.M."/>
            <person name="Baek J.H."/>
            <person name="Choi D.G."/>
            <person name="Jeon J.H."/>
            <person name="Jeon C.O."/>
        </authorList>
    </citation>
    <scope>NUCLEOTIDE SEQUENCE [LARGE SCALE GENOMIC DNA]</scope>
    <source>
        <strain evidence="2 3">KACC 19118</strain>
    </source>
</reference>
<protein>
    <recommendedName>
        <fullName evidence="4">SbsA Ig-like domain-containing protein</fullName>
    </recommendedName>
</protein>
<dbReference type="EMBL" id="CP150096">
    <property type="protein sequence ID" value="WZN44450.1"/>
    <property type="molecule type" value="Genomic_DNA"/>
</dbReference>
<feature type="signal peptide" evidence="1">
    <location>
        <begin position="1"/>
        <end position="22"/>
    </location>
</feature>
<gene>
    <name evidence="2" type="ORF">WJU22_16265</name>
</gene>
<keyword evidence="1" id="KW-0732">Signal</keyword>